<proteinExistence type="predicted"/>
<sequence length="92" mass="10046">MKPFESVCPCAASLNRAMVRRAAWSVWSMGLAAALLWVGPAHPAQAREPIVRLALAGNASTSHRLTRHDGGRQQWMPAKACIGDGRWPKEVE</sequence>
<keyword evidence="2" id="KW-1185">Reference proteome</keyword>
<dbReference type="RefSeq" id="WP_377700479.1">
    <property type="nucleotide sequence ID" value="NZ_JBHLTY010000003.1"/>
</dbReference>
<name>A0A6J5F019_9BURK</name>
<dbReference type="Proteomes" id="UP000494329">
    <property type="component" value="Unassembled WGS sequence"/>
</dbReference>
<protein>
    <submittedName>
        <fullName evidence="1">Uncharacterized protein</fullName>
    </submittedName>
</protein>
<reference evidence="1 2" key="1">
    <citation type="submission" date="2020-04" db="EMBL/GenBank/DDBJ databases">
        <authorList>
            <person name="De Canck E."/>
        </authorList>
    </citation>
    <scope>NUCLEOTIDE SEQUENCE [LARGE SCALE GENOMIC DNA]</scope>
    <source>
        <strain evidence="1 2">LMG 29739</strain>
    </source>
</reference>
<gene>
    <name evidence="1" type="ORF">LMG29739_06109</name>
</gene>
<evidence type="ECO:0000313" key="1">
    <source>
        <dbReference type="EMBL" id="CAB3771753.1"/>
    </source>
</evidence>
<dbReference type="EMBL" id="CADIKF010000084">
    <property type="protein sequence ID" value="CAB3771753.1"/>
    <property type="molecule type" value="Genomic_DNA"/>
</dbReference>
<organism evidence="1 2">
    <name type="scientific">Paraburkholderia solisilvae</name>
    <dbReference type="NCBI Taxonomy" id="624376"/>
    <lineage>
        <taxon>Bacteria</taxon>
        <taxon>Pseudomonadati</taxon>
        <taxon>Pseudomonadota</taxon>
        <taxon>Betaproteobacteria</taxon>
        <taxon>Burkholderiales</taxon>
        <taxon>Burkholderiaceae</taxon>
        <taxon>Paraburkholderia</taxon>
    </lineage>
</organism>
<accession>A0A6J5F019</accession>
<dbReference type="AlphaFoldDB" id="A0A6J5F019"/>
<evidence type="ECO:0000313" key="2">
    <source>
        <dbReference type="Proteomes" id="UP000494329"/>
    </source>
</evidence>